<proteinExistence type="predicted"/>
<keyword evidence="3" id="KW-1185">Reference proteome</keyword>
<reference evidence="2" key="1">
    <citation type="submission" date="2022-03" db="EMBL/GenBank/DDBJ databases">
        <title>Streptomyces 7R015 and 7R016 isolated from Barleria lupulina in Thailand.</title>
        <authorList>
            <person name="Kanchanasin P."/>
            <person name="Phongsopitanun W."/>
            <person name="Tanasupawat S."/>
        </authorList>
    </citation>
    <scope>NUCLEOTIDE SEQUENCE</scope>
    <source>
        <strain evidence="2">7R015</strain>
    </source>
</reference>
<dbReference type="InterPro" id="IPR045745">
    <property type="entry name" value="HTH_58_Actinobacteria-type"/>
</dbReference>
<feature type="domain" description="Helix-turn-helix" evidence="1">
    <location>
        <begin position="7"/>
        <end position="63"/>
    </location>
</feature>
<dbReference type="EMBL" id="JALDAY010000003">
    <property type="protein sequence ID" value="MCI3271427.1"/>
    <property type="molecule type" value="Genomic_DNA"/>
</dbReference>
<dbReference type="Pfam" id="PF19575">
    <property type="entry name" value="HTH_58"/>
    <property type="match status" value="1"/>
</dbReference>
<evidence type="ECO:0000313" key="2">
    <source>
        <dbReference type="EMBL" id="MCI3271427.1"/>
    </source>
</evidence>
<comment type="caution">
    <text evidence="2">The sequence shown here is derived from an EMBL/GenBank/DDBJ whole genome shotgun (WGS) entry which is preliminary data.</text>
</comment>
<gene>
    <name evidence="2" type="ORF">MQP27_09920</name>
</gene>
<protein>
    <submittedName>
        <fullName evidence="2">Helix-turn-helix domain-containing protein</fullName>
    </submittedName>
</protein>
<sequence>MTDPAPGAVLRGERREEVARRAAELYLAGCSIKSTGRQIGRSYGATHTLLLEAGVTLRPRGGMRTRAGSADR</sequence>
<organism evidence="2 3">
    <name type="scientific">Streptomyces cylindrosporus</name>
    <dbReference type="NCBI Taxonomy" id="2927583"/>
    <lineage>
        <taxon>Bacteria</taxon>
        <taxon>Bacillati</taxon>
        <taxon>Actinomycetota</taxon>
        <taxon>Actinomycetes</taxon>
        <taxon>Kitasatosporales</taxon>
        <taxon>Streptomycetaceae</taxon>
        <taxon>Streptomyces</taxon>
    </lineage>
</organism>
<dbReference type="Proteomes" id="UP001165269">
    <property type="component" value="Unassembled WGS sequence"/>
</dbReference>
<accession>A0ABS9Y2I6</accession>
<evidence type="ECO:0000313" key="3">
    <source>
        <dbReference type="Proteomes" id="UP001165269"/>
    </source>
</evidence>
<evidence type="ECO:0000259" key="1">
    <source>
        <dbReference type="Pfam" id="PF19575"/>
    </source>
</evidence>
<name>A0ABS9Y2I6_9ACTN</name>
<dbReference type="RefSeq" id="WP_242763990.1">
    <property type="nucleotide sequence ID" value="NZ_JALDAY010000003.1"/>
</dbReference>